<dbReference type="Proteomes" id="UP000485058">
    <property type="component" value="Unassembled WGS sequence"/>
</dbReference>
<name>A0A699Z5V9_HAELA</name>
<dbReference type="SUPFAM" id="SSF56112">
    <property type="entry name" value="Protein kinase-like (PK-like)"/>
    <property type="match status" value="1"/>
</dbReference>
<sequence length="304" mass="33188">MNPPKPSTVHILLVDDERLSRVVVANLLRKCSYKVTVAEGGSEALQLLQDKPPGTFHLVLTDVMMPQVGGLDLLRYVRSHKHLSDLPVVMMSASEQAEMMYTCIRGGAEEYLIKPVTQKEVQNIWTHVIKRLSLAMDAATQRALEEAASCEEQVLLLSSPSKAGTDPLPPLPRVRPSSFTLHPNGNVTLKPPQLNPEELAGAVPSTASTMYSLGVLMFDLLYQAPGNTAQEQAAGRCQALRQLHQRCLPAPFLLQFAAVIILTLLHPSPSERPSEADLLQSSMLRQVVAALAAGPLPPHPHHHE</sequence>
<dbReference type="PANTHER" id="PTHR43874:SF7">
    <property type="entry name" value="TWO-COMPONENT RESPONSE REGULATOR ARR10"/>
    <property type="match status" value="1"/>
</dbReference>
<organism evidence="4 5">
    <name type="scientific">Haematococcus lacustris</name>
    <name type="common">Green alga</name>
    <name type="synonym">Haematococcus pluvialis</name>
    <dbReference type="NCBI Taxonomy" id="44745"/>
    <lineage>
        <taxon>Eukaryota</taxon>
        <taxon>Viridiplantae</taxon>
        <taxon>Chlorophyta</taxon>
        <taxon>core chlorophytes</taxon>
        <taxon>Chlorophyceae</taxon>
        <taxon>CS clade</taxon>
        <taxon>Chlamydomonadales</taxon>
        <taxon>Haematococcaceae</taxon>
        <taxon>Haematococcus</taxon>
    </lineage>
</organism>
<dbReference type="GO" id="GO:0000160">
    <property type="term" value="P:phosphorelay signal transduction system"/>
    <property type="evidence" value="ECO:0007669"/>
    <property type="project" value="UniProtKB-KW"/>
</dbReference>
<gene>
    <name evidence="4" type="ORF">HaLaN_13440</name>
</gene>
<dbReference type="InterPro" id="IPR011009">
    <property type="entry name" value="Kinase-like_dom_sf"/>
</dbReference>
<feature type="domain" description="Response regulatory" evidence="3">
    <location>
        <begin position="10"/>
        <end position="129"/>
    </location>
</feature>
<dbReference type="SUPFAM" id="SSF52172">
    <property type="entry name" value="CheY-like"/>
    <property type="match status" value="1"/>
</dbReference>
<dbReference type="GO" id="GO:0009736">
    <property type="term" value="P:cytokinin-activated signaling pathway"/>
    <property type="evidence" value="ECO:0007669"/>
    <property type="project" value="InterPro"/>
</dbReference>
<dbReference type="PANTHER" id="PTHR43874">
    <property type="entry name" value="TWO-COMPONENT RESPONSE REGULATOR"/>
    <property type="match status" value="1"/>
</dbReference>
<proteinExistence type="predicted"/>
<dbReference type="InterPro" id="IPR045279">
    <property type="entry name" value="ARR-like"/>
</dbReference>
<evidence type="ECO:0000259" key="3">
    <source>
        <dbReference type="PROSITE" id="PS50110"/>
    </source>
</evidence>
<dbReference type="Gene3D" id="1.10.510.10">
    <property type="entry name" value="Transferase(Phosphotransferase) domain 1"/>
    <property type="match status" value="1"/>
</dbReference>
<dbReference type="Pfam" id="PF00072">
    <property type="entry name" value="Response_reg"/>
    <property type="match status" value="1"/>
</dbReference>
<keyword evidence="2" id="KW-0597">Phosphoprotein</keyword>
<evidence type="ECO:0000256" key="2">
    <source>
        <dbReference type="PROSITE-ProRule" id="PRU00169"/>
    </source>
</evidence>
<dbReference type="Gene3D" id="3.40.50.2300">
    <property type="match status" value="1"/>
</dbReference>
<dbReference type="SMART" id="SM00448">
    <property type="entry name" value="REC"/>
    <property type="match status" value="1"/>
</dbReference>
<evidence type="ECO:0000313" key="5">
    <source>
        <dbReference type="Proteomes" id="UP000485058"/>
    </source>
</evidence>
<reference evidence="4 5" key="1">
    <citation type="submission" date="2020-02" db="EMBL/GenBank/DDBJ databases">
        <title>Draft genome sequence of Haematococcus lacustris strain NIES-144.</title>
        <authorList>
            <person name="Morimoto D."/>
            <person name="Nakagawa S."/>
            <person name="Yoshida T."/>
            <person name="Sawayama S."/>
        </authorList>
    </citation>
    <scope>NUCLEOTIDE SEQUENCE [LARGE SCALE GENOMIC DNA]</scope>
    <source>
        <strain evidence="4 5">NIES-144</strain>
    </source>
</reference>
<feature type="non-terminal residue" evidence="4">
    <location>
        <position position="1"/>
    </location>
</feature>
<dbReference type="InterPro" id="IPR011006">
    <property type="entry name" value="CheY-like_superfamily"/>
</dbReference>
<evidence type="ECO:0000313" key="4">
    <source>
        <dbReference type="EMBL" id="GFH16920.1"/>
    </source>
</evidence>
<dbReference type="PROSITE" id="PS50110">
    <property type="entry name" value="RESPONSE_REGULATORY"/>
    <property type="match status" value="1"/>
</dbReference>
<protein>
    <submittedName>
        <fullName evidence="4">CheY-like protein</fullName>
    </submittedName>
</protein>
<evidence type="ECO:0000256" key="1">
    <source>
        <dbReference type="ARBA" id="ARBA00023012"/>
    </source>
</evidence>
<keyword evidence="1" id="KW-0902">Two-component regulatory system</keyword>
<accession>A0A699Z5V9</accession>
<feature type="modified residue" description="4-aspartylphosphate" evidence="2">
    <location>
        <position position="62"/>
    </location>
</feature>
<dbReference type="AlphaFoldDB" id="A0A699Z5V9"/>
<comment type="caution">
    <text evidence="4">The sequence shown here is derived from an EMBL/GenBank/DDBJ whole genome shotgun (WGS) entry which is preliminary data.</text>
</comment>
<keyword evidence="5" id="KW-1185">Reference proteome</keyword>
<dbReference type="InterPro" id="IPR001789">
    <property type="entry name" value="Sig_transdc_resp-reg_receiver"/>
</dbReference>
<dbReference type="EMBL" id="BLLF01001071">
    <property type="protein sequence ID" value="GFH16920.1"/>
    <property type="molecule type" value="Genomic_DNA"/>
</dbReference>
<feature type="non-terminal residue" evidence="4">
    <location>
        <position position="304"/>
    </location>
</feature>